<organism evidence="2 3">
    <name type="scientific">Porphyromonas asaccharolytica (strain ATCC 25260 / DSM 20707 / BCRC 10618 / CCUG 7834 / JCM 6326 / LMG 13178 / VPI 4198 / B440)</name>
    <name type="common">Bacteroides asaccharolyticus</name>
    <dbReference type="NCBI Taxonomy" id="879243"/>
    <lineage>
        <taxon>Bacteria</taxon>
        <taxon>Pseudomonadati</taxon>
        <taxon>Bacteroidota</taxon>
        <taxon>Bacteroidia</taxon>
        <taxon>Bacteroidales</taxon>
        <taxon>Porphyromonadaceae</taxon>
        <taxon>Porphyromonas</taxon>
    </lineage>
</organism>
<dbReference type="AlphaFoldDB" id="F4KMC9"/>
<accession>F4KMC9</accession>
<dbReference type="Gene3D" id="3.90.550.10">
    <property type="entry name" value="Spore Coat Polysaccharide Biosynthesis Protein SpsA, Chain A"/>
    <property type="match status" value="1"/>
</dbReference>
<evidence type="ECO:0000259" key="1">
    <source>
        <dbReference type="Pfam" id="PF00535"/>
    </source>
</evidence>
<dbReference type="InterPro" id="IPR029044">
    <property type="entry name" value="Nucleotide-diphossugar_trans"/>
</dbReference>
<dbReference type="STRING" id="879243.Poras_0294"/>
<dbReference type="KEGG" id="pah:Poras_0294"/>
<dbReference type="OrthoDB" id="9771846at2"/>
<feature type="domain" description="Glycosyltransferase 2-like" evidence="1">
    <location>
        <begin position="4"/>
        <end position="190"/>
    </location>
</feature>
<dbReference type="PANTHER" id="PTHR43179">
    <property type="entry name" value="RHAMNOSYLTRANSFERASE WBBL"/>
    <property type="match status" value="1"/>
</dbReference>
<dbReference type="EMBL" id="CP002689">
    <property type="protein sequence ID" value="AEE12248.1"/>
    <property type="molecule type" value="Genomic_DNA"/>
</dbReference>
<dbReference type="SUPFAM" id="SSF53448">
    <property type="entry name" value="Nucleotide-diphospho-sugar transferases"/>
    <property type="match status" value="1"/>
</dbReference>
<sequence length="354" mass="39896">MLLSVVLVNYKVPQLTIEAVRSVLASCRRLDGEVEVIVLDNASGDDSMTRLRTAFGAEPRVKLLESATNGGFARGNNQAIAEAHGDYLLLLNPDTLVGESTLAYCLTFLQTHPDAGAVGPRLINQSGVMHPECKRGVPTLWHSFCRFTRLYRMAPHSAWLNGYYQGHLSPDEVQQVPVLTGAFLMMRRSLYLAVGGLDERYFMYGEDIDLCYTIEQAGYHNYYLPTPVLHYKGESEQAVDRVRYEENFYGAMRLFYLKHQGENWWSRHVTTPLVLAAINLQRRLALCRRKKRASHTTLPAPQTISLTLAELSADVEAFPLGTRLEVSLAEASYDSLLETMERCAARRYLFIVNP</sequence>
<name>F4KMC9_PORAD</name>
<dbReference type="CDD" id="cd04186">
    <property type="entry name" value="GT_2_like_c"/>
    <property type="match status" value="1"/>
</dbReference>
<evidence type="ECO:0000313" key="3">
    <source>
        <dbReference type="Proteomes" id="UP000006545"/>
    </source>
</evidence>
<dbReference type="Pfam" id="PF00535">
    <property type="entry name" value="Glycos_transf_2"/>
    <property type="match status" value="1"/>
</dbReference>
<dbReference type="RefSeq" id="WP_013759910.1">
    <property type="nucleotide sequence ID" value="NC_015501.1"/>
</dbReference>
<reference evidence="3" key="1">
    <citation type="submission" date="2011-04" db="EMBL/GenBank/DDBJ databases">
        <title>The complete genome of Porphyromonas asaccharolytica DSM 20707.</title>
        <authorList>
            <person name="Lucas S."/>
            <person name="Han J."/>
            <person name="Lapidus A."/>
            <person name="Bruce D."/>
            <person name="Goodwin L."/>
            <person name="Pitluck S."/>
            <person name="Peters L."/>
            <person name="Kyrpides N."/>
            <person name="Mavromatis K."/>
            <person name="Ivanova N."/>
            <person name="Ovchinnikova G."/>
            <person name="Pagani I."/>
            <person name="Lu M."/>
            <person name="Detter J.C."/>
            <person name="Tapia R."/>
            <person name="Han C."/>
            <person name="Land M."/>
            <person name="Hauser L."/>
            <person name="Markowitz V."/>
            <person name="Cheng J.-F."/>
            <person name="Hugenholtz P."/>
            <person name="Woyke T."/>
            <person name="Wu D."/>
            <person name="Gronow S."/>
            <person name="Wellnitz S."/>
            <person name="Brambilla E."/>
            <person name="Klenk H.-P."/>
            <person name="Eisen J.A."/>
        </authorList>
    </citation>
    <scope>NUCLEOTIDE SEQUENCE [LARGE SCALE GENOMIC DNA]</scope>
    <source>
        <strain evidence="3">ATCC 25260 / DSM 20707 / VPI 4198</strain>
    </source>
</reference>
<proteinExistence type="predicted"/>
<dbReference type="HOGENOM" id="CLU_023845_0_5_10"/>
<dbReference type="InterPro" id="IPR001173">
    <property type="entry name" value="Glyco_trans_2-like"/>
</dbReference>
<dbReference type="eggNOG" id="COG1216">
    <property type="taxonomic scope" value="Bacteria"/>
</dbReference>
<evidence type="ECO:0000313" key="2">
    <source>
        <dbReference type="EMBL" id="AEE12248.1"/>
    </source>
</evidence>
<dbReference type="GO" id="GO:0016740">
    <property type="term" value="F:transferase activity"/>
    <property type="evidence" value="ECO:0007669"/>
    <property type="project" value="UniProtKB-KW"/>
</dbReference>
<keyword evidence="2" id="KW-0808">Transferase</keyword>
<dbReference type="PANTHER" id="PTHR43179:SF7">
    <property type="entry name" value="RHAMNOSYLTRANSFERASE WBBL"/>
    <property type="match status" value="1"/>
</dbReference>
<dbReference type="Proteomes" id="UP000006545">
    <property type="component" value="Chromosome"/>
</dbReference>
<protein>
    <submittedName>
        <fullName evidence="2">Glycosyl transferase family 2</fullName>
    </submittedName>
</protein>
<gene>
    <name evidence="2" type="ordered locus">Poras_0294</name>
</gene>
<keyword evidence="3" id="KW-1185">Reference proteome</keyword>